<sequence length="242" mass="25464">MAESLVGAPRLLALVPARGGSKRLPRKNVLPLGGRPLIQWSIAAALESGVCADVLVSTDDEEIAATSRAGGAMVPWLRPAELATDTAGSAGVIAHALAWYEQAHGAVDAVLLLQPTSPFRSAAAIRGAVRSYSDQPGPTRHPVVSVSPAASHPAWTFAWQDGELRPSLGWEPLALRSQDLTPAYALNGALYVIPAEDARTGHPIVRPGVLPFVMTDARESLDIDTADDWALASHWADAPGVR</sequence>
<dbReference type="Pfam" id="PF02348">
    <property type="entry name" value="CTP_transf_3"/>
    <property type="match status" value="1"/>
</dbReference>
<organism evidence="1 2">
    <name type="scientific">Pelomonas dachongensis</name>
    <dbReference type="NCBI Taxonomy" id="3299029"/>
    <lineage>
        <taxon>Bacteria</taxon>
        <taxon>Pseudomonadati</taxon>
        <taxon>Pseudomonadota</taxon>
        <taxon>Betaproteobacteria</taxon>
        <taxon>Burkholderiales</taxon>
        <taxon>Sphaerotilaceae</taxon>
        <taxon>Roseateles</taxon>
    </lineage>
</organism>
<reference evidence="1 2" key="1">
    <citation type="submission" date="2024-09" db="EMBL/GenBank/DDBJ databases">
        <title>Novel species of the genus Pelomonas and Roseateles isolated from streams.</title>
        <authorList>
            <person name="Lu H."/>
        </authorList>
    </citation>
    <scope>NUCLEOTIDE SEQUENCE [LARGE SCALE GENOMIC DNA]</scope>
    <source>
        <strain evidence="1 2">DC23W</strain>
    </source>
</reference>
<proteinExistence type="predicted"/>
<accession>A0ABW7EQP1</accession>
<dbReference type="InterPro" id="IPR003329">
    <property type="entry name" value="Cytidylyl_trans"/>
</dbReference>
<evidence type="ECO:0000313" key="2">
    <source>
        <dbReference type="Proteomes" id="UP001606300"/>
    </source>
</evidence>
<dbReference type="Gene3D" id="3.90.550.10">
    <property type="entry name" value="Spore Coat Polysaccharide Biosynthesis Protein SpsA, Chain A"/>
    <property type="match status" value="1"/>
</dbReference>
<dbReference type="CDD" id="cd02513">
    <property type="entry name" value="CMP-NeuAc_Synthase"/>
    <property type="match status" value="1"/>
</dbReference>
<keyword evidence="1" id="KW-0808">Transferase</keyword>
<dbReference type="PANTHER" id="PTHR21485:SF3">
    <property type="entry name" value="N-ACYLNEURAMINATE CYTIDYLYLTRANSFERASE"/>
    <property type="match status" value="1"/>
</dbReference>
<evidence type="ECO:0000313" key="1">
    <source>
        <dbReference type="EMBL" id="MFG6415761.1"/>
    </source>
</evidence>
<keyword evidence="1" id="KW-0548">Nucleotidyltransferase</keyword>
<comment type="caution">
    <text evidence="1">The sequence shown here is derived from an EMBL/GenBank/DDBJ whole genome shotgun (WGS) entry which is preliminary data.</text>
</comment>
<protein>
    <submittedName>
        <fullName evidence="1">Cytidylyltransferase domain-containing protein</fullName>
    </submittedName>
</protein>
<dbReference type="GO" id="GO:0016779">
    <property type="term" value="F:nucleotidyltransferase activity"/>
    <property type="evidence" value="ECO:0007669"/>
    <property type="project" value="UniProtKB-KW"/>
</dbReference>
<dbReference type="InterPro" id="IPR050793">
    <property type="entry name" value="CMP-NeuNAc_synthase"/>
</dbReference>
<dbReference type="RefSeq" id="WP_394471826.1">
    <property type="nucleotide sequence ID" value="NZ_JBIGHY010000006.1"/>
</dbReference>
<name>A0ABW7EQP1_9BURK</name>
<dbReference type="SUPFAM" id="SSF53448">
    <property type="entry name" value="Nucleotide-diphospho-sugar transferases"/>
    <property type="match status" value="1"/>
</dbReference>
<dbReference type="EMBL" id="JBIGHY010000006">
    <property type="protein sequence ID" value="MFG6415761.1"/>
    <property type="molecule type" value="Genomic_DNA"/>
</dbReference>
<dbReference type="PANTHER" id="PTHR21485">
    <property type="entry name" value="HAD SUPERFAMILY MEMBERS CMAS AND KDSC"/>
    <property type="match status" value="1"/>
</dbReference>
<gene>
    <name evidence="1" type="ORF">ACG02S_17850</name>
</gene>
<keyword evidence="2" id="KW-1185">Reference proteome</keyword>
<dbReference type="Proteomes" id="UP001606300">
    <property type="component" value="Unassembled WGS sequence"/>
</dbReference>
<dbReference type="InterPro" id="IPR029044">
    <property type="entry name" value="Nucleotide-diphossugar_trans"/>
</dbReference>